<dbReference type="Gene3D" id="3.30.565.10">
    <property type="entry name" value="Histidine kinase-like ATPase, C-terminal domain"/>
    <property type="match status" value="1"/>
</dbReference>
<reference evidence="3" key="1">
    <citation type="submission" date="2018-06" db="EMBL/GenBank/DDBJ databases">
        <authorList>
            <person name="Zhirakovskaya E."/>
        </authorList>
    </citation>
    <scope>NUCLEOTIDE SEQUENCE</scope>
</reference>
<name>A0A3B0YZX7_9ZZZZ</name>
<dbReference type="Pfam" id="PF02518">
    <property type="entry name" value="HATPase_c"/>
    <property type="match status" value="1"/>
</dbReference>
<dbReference type="GO" id="GO:0000155">
    <property type="term" value="F:phosphorelay sensor kinase activity"/>
    <property type="evidence" value="ECO:0007669"/>
    <property type="project" value="TreeGrafter"/>
</dbReference>
<dbReference type="AlphaFoldDB" id="A0A3B0YZX7"/>
<dbReference type="PANTHER" id="PTHR43547:SF2">
    <property type="entry name" value="HYBRID SIGNAL TRANSDUCTION HISTIDINE KINASE C"/>
    <property type="match status" value="1"/>
</dbReference>
<dbReference type="SUPFAM" id="SSF55874">
    <property type="entry name" value="ATPase domain of HSP90 chaperone/DNA topoisomerase II/histidine kinase"/>
    <property type="match status" value="1"/>
</dbReference>
<feature type="domain" description="Histidine kinase" evidence="2">
    <location>
        <begin position="16"/>
        <end position="228"/>
    </location>
</feature>
<dbReference type="SMART" id="SM00387">
    <property type="entry name" value="HATPase_c"/>
    <property type="match status" value="1"/>
</dbReference>
<proteinExistence type="predicted"/>
<dbReference type="InterPro" id="IPR004358">
    <property type="entry name" value="Sig_transdc_His_kin-like_C"/>
</dbReference>
<evidence type="ECO:0000259" key="2">
    <source>
        <dbReference type="PROSITE" id="PS50109"/>
    </source>
</evidence>
<dbReference type="PROSITE" id="PS50109">
    <property type="entry name" value="HIS_KIN"/>
    <property type="match status" value="1"/>
</dbReference>
<dbReference type="PRINTS" id="PR00344">
    <property type="entry name" value="BCTRLSENSOR"/>
</dbReference>
<evidence type="ECO:0000313" key="3">
    <source>
        <dbReference type="EMBL" id="VAW86605.1"/>
    </source>
</evidence>
<protein>
    <recommendedName>
        <fullName evidence="2">Histidine kinase domain-containing protein</fullName>
    </recommendedName>
</protein>
<gene>
    <name evidence="3" type="ORF">MNBD_GAMMA16-2138</name>
</gene>
<dbReference type="PANTHER" id="PTHR43547">
    <property type="entry name" value="TWO-COMPONENT HISTIDINE KINASE"/>
    <property type="match status" value="1"/>
</dbReference>
<evidence type="ECO:0000256" key="1">
    <source>
        <dbReference type="ARBA" id="ARBA00022553"/>
    </source>
</evidence>
<dbReference type="InterPro" id="IPR005467">
    <property type="entry name" value="His_kinase_dom"/>
</dbReference>
<accession>A0A3B0YZX7</accession>
<dbReference type="InterPro" id="IPR003594">
    <property type="entry name" value="HATPase_dom"/>
</dbReference>
<sequence length="228" mass="25866">MDEKKPSIDFSSILASCVHDMKNSLSMVINTLDDITDNDAHAHPEEIERLKYESKRVNNQLVQLLALYKIGNKQYFLNITETNVRDFVEETLIPHVDLLKKRNIALKIEIDNELIWYFDEALVKSVINNIVNNAYQYTKDQVCISAKLNNNNLKLCITDNGNGYPEEMLHKFEKTQKTSINVNTGSTGLGLFFCRQVADLHTNKKKSGSIELDNNGIDGGGRFTLSLP</sequence>
<dbReference type="EMBL" id="UOFO01000096">
    <property type="protein sequence ID" value="VAW86605.1"/>
    <property type="molecule type" value="Genomic_DNA"/>
</dbReference>
<dbReference type="InterPro" id="IPR036890">
    <property type="entry name" value="HATPase_C_sf"/>
</dbReference>
<organism evidence="3">
    <name type="scientific">hydrothermal vent metagenome</name>
    <dbReference type="NCBI Taxonomy" id="652676"/>
    <lineage>
        <taxon>unclassified sequences</taxon>
        <taxon>metagenomes</taxon>
        <taxon>ecological metagenomes</taxon>
    </lineage>
</organism>
<keyword evidence="1" id="KW-0597">Phosphoprotein</keyword>